<reference evidence="4 5" key="1">
    <citation type="journal article" date="2007" name="Science">
        <title>Genomic minimalism in the early diverging intestinal parasite Giardia lamblia.</title>
        <authorList>
            <person name="Morrison H.G."/>
            <person name="McArthur A.G."/>
            <person name="Gillin F.D."/>
            <person name="Aley S.B."/>
            <person name="Adam R.D."/>
            <person name="Olsen G.J."/>
            <person name="Best A.A."/>
            <person name="Cande W.Z."/>
            <person name="Chen F."/>
            <person name="Cipriano M.J."/>
            <person name="Davids B.J."/>
            <person name="Dawson S.C."/>
            <person name="Elmendorf H.G."/>
            <person name="Hehl A.B."/>
            <person name="Holder M.E."/>
            <person name="Huse S.M."/>
            <person name="Kim U.U."/>
            <person name="Lasek-Nesselquist E."/>
            <person name="Manning G."/>
            <person name="Nigam A."/>
            <person name="Nixon J.E."/>
            <person name="Palm D."/>
            <person name="Passamaneck N.E."/>
            <person name="Prabhu A."/>
            <person name="Reich C.I."/>
            <person name="Reiner D.S."/>
            <person name="Samuelson J."/>
            <person name="Svard S.G."/>
            <person name="Sogin M.L."/>
        </authorList>
    </citation>
    <scope>NUCLEOTIDE SEQUENCE [LARGE SCALE GENOMIC DNA]</scope>
    <source>
        <strain evidence="4 5">WB C6</strain>
    </source>
</reference>
<protein>
    <submittedName>
        <fullName evidence="4">GA binding protein beta-1 chain</fullName>
    </submittedName>
</protein>
<evidence type="ECO:0000256" key="2">
    <source>
        <dbReference type="ARBA" id="ARBA00023043"/>
    </source>
</evidence>
<dbReference type="InterPro" id="IPR002110">
    <property type="entry name" value="Ankyrin_rpt"/>
</dbReference>
<dbReference type="Pfam" id="PF12796">
    <property type="entry name" value="Ank_2"/>
    <property type="match status" value="1"/>
</dbReference>
<organism evidence="4 5">
    <name type="scientific">Giardia intestinalis (strain ATCC 50803 / WB clone C6)</name>
    <name type="common">Giardia lamblia</name>
    <dbReference type="NCBI Taxonomy" id="184922"/>
    <lineage>
        <taxon>Eukaryota</taxon>
        <taxon>Metamonada</taxon>
        <taxon>Diplomonadida</taxon>
        <taxon>Hexamitidae</taxon>
        <taxon>Giardiinae</taxon>
        <taxon>Giardia</taxon>
    </lineage>
</organism>
<feature type="compositionally biased region" description="Basic residues" evidence="3">
    <location>
        <begin position="203"/>
        <end position="215"/>
    </location>
</feature>
<dbReference type="SMART" id="SM00248">
    <property type="entry name" value="ANK"/>
    <property type="match status" value="3"/>
</dbReference>
<accession>A8BSQ0</accession>
<keyword evidence="5" id="KW-1185">Reference proteome</keyword>
<evidence type="ECO:0000256" key="1">
    <source>
        <dbReference type="ARBA" id="ARBA00022737"/>
    </source>
</evidence>
<dbReference type="AlphaFoldDB" id="A8BSQ0"/>
<name>A8BSQ0_GIAIC</name>
<dbReference type="PROSITE" id="PS50088">
    <property type="entry name" value="ANK_REPEAT"/>
    <property type="match status" value="2"/>
</dbReference>
<evidence type="ECO:0000256" key="3">
    <source>
        <dbReference type="SAM" id="MobiDB-lite"/>
    </source>
</evidence>
<dbReference type="EMBL" id="AACB03000001">
    <property type="protein sequence ID" value="KAE8305520.1"/>
    <property type="molecule type" value="Genomic_DNA"/>
</dbReference>
<sequence>MSKTEDLLAELFTAYTYEGDLARMEWIFAKAIFPLQKYSFEVPPVHIAVANGNVNTLDYLFEKGFNFNVADPAIHGGTVVHRCAASNDLEMLTCLLKRKAYLDLDAVDNHGRTPLHIACIKGHPDIAHVLIESGANVTTLDIDGKSPRYYADISRLSSVSARLPPFRYDWEATAKRKAEESRRNLLYTEANVHTRLSSAATPRKPKSTCRQSKQH</sequence>
<dbReference type="PANTHER" id="PTHR24198:SF165">
    <property type="entry name" value="ANKYRIN REPEAT-CONTAINING PROTEIN-RELATED"/>
    <property type="match status" value="1"/>
</dbReference>
<dbReference type="KEGG" id="gla:GL50803_006691"/>
<dbReference type="STRING" id="184922.A8BSQ0"/>
<comment type="caution">
    <text evidence="4">The sequence shown here is derived from an EMBL/GenBank/DDBJ whole genome shotgun (WGS) entry which is preliminary data.</text>
</comment>
<dbReference type="Gene3D" id="1.25.40.20">
    <property type="entry name" value="Ankyrin repeat-containing domain"/>
    <property type="match status" value="1"/>
</dbReference>
<dbReference type="RefSeq" id="XP_001705046.1">
    <property type="nucleotide sequence ID" value="XM_001704994.1"/>
</dbReference>
<proteinExistence type="predicted"/>
<dbReference type="VEuPathDB" id="GiardiaDB:GL50803_6691"/>
<dbReference type="InterPro" id="IPR036770">
    <property type="entry name" value="Ankyrin_rpt-contain_sf"/>
</dbReference>
<evidence type="ECO:0000313" key="4">
    <source>
        <dbReference type="EMBL" id="KAE8305520.1"/>
    </source>
</evidence>
<dbReference type="GeneID" id="5697917"/>
<gene>
    <name evidence="4" type="ORF">GL50803_006691</name>
</gene>
<dbReference type="PANTHER" id="PTHR24198">
    <property type="entry name" value="ANKYRIN REPEAT AND PROTEIN KINASE DOMAIN-CONTAINING PROTEIN"/>
    <property type="match status" value="1"/>
</dbReference>
<dbReference type="HOGENOM" id="CLU_1258164_0_0_1"/>
<dbReference type="Proteomes" id="UP000001548">
    <property type="component" value="Unassembled WGS sequence"/>
</dbReference>
<dbReference type="SUPFAM" id="SSF48403">
    <property type="entry name" value="Ankyrin repeat"/>
    <property type="match status" value="1"/>
</dbReference>
<dbReference type="PROSITE" id="PS50297">
    <property type="entry name" value="ANK_REP_REGION"/>
    <property type="match status" value="2"/>
</dbReference>
<dbReference type="OMA" id="ACIKGHP"/>
<feature type="region of interest" description="Disordered" evidence="3">
    <location>
        <begin position="194"/>
        <end position="215"/>
    </location>
</feature>
<keyword evidence="2" id="KW-0040">ANK repeat</keyword>
<evidence type="ECO:0000313" key="5">
    <source>
        <dbReference type="Proteomes" id="UP000001548"/>
    </source>
</evidence>
<keyword evidence="1" id="KW-0677">Repeat</keyword>